<dbReference type="EMBL" id="MCFJ01000005">
    <property type="protein sequence ID" value="ORY65833.1"/>
    <property type="molecule type" value="Genomic_DNA"/>
</dbReference>
<comment type="caution">
    <text evidence="1">The sequence shown here is derived from an EMBL/GenBank/DDBJ whole genome shotgun (WGS) entry which is preliminary data.</text>
</comment>
<accession>A0A1Y2E2R3</accession>
<dbReference type="RefSeq" id="XP_040716797.1">
    <property type="nucleotide sequence ID" value="XM_040862936.1"/>
</dbReference>
<dbReference type="OrthoDB" id="3439522at2759"/>
<protein>
    <submittedName>
        <fullName evidence="1">Uncharacterized protein</fullName>
    </submittedName>
</protein>
<sequence length="222" mass="25466">MPTLQLDPEWQTLLYPDNRSSQAIVDEAIDEFQLVYPEVLNIESARIAEEQPQYITDQTENLTLISASKNNDLATSIFADTIIYTPKLPEWPQSSLNGTAYVILVDSKNEEKARKFWKNIQFCQAGRTTKSTCAFLDNVEVERRFYYCTGYKGCEYLDGSIINRSFFAVSTKEFNLQEQVQAQVEQARADQPWMDALDWLYGRLGLLEGHLKPGKTATHYKP</sequence>
<evidence type="ECO:0000313" key="1">
    <source>
        <dbReference type="EMBL" id="ORY65833.1"/>
    </source>
</evidence>
<dbReference type="AlphaFoldDB" id="A0A1Y2E2R3"/>
<keyword evidence="2" id="KW-1185">Reference proteome</keyword>
<reference evidence="1 2" key="1">
    <citation type="submission" date="2016-07" db="EMBL/GenBank/DDBJ databases">
        <title>Pervasive Adenine N6-methylation of Active Genes in Fungi.</title>
        <authorList>
            <consortium name="DOE Joint Genome Institute"/>
            <person name="Mondo S.J."/>
            <person name="Dannebaum R.O."/>
            <person name="Kuo R.C."/>
            <person name="Labutti K."/>
            <person name="Haridas S."/>
            <person name="Kuo A."/>
            <person name="Salamov A."/>
            <person name="Ahrendt S.R."/>
            <person name="Lipzen A."/>
            <person name="Sullivan W."/>
            <person name="Andreopoulos W.B."/>
            <person name="Clum A."/>
            <person name="Lindquist E."/>
            <person name="Daum C."/>
            <person name="Ramamoorthy G.K."/>
            <person name="Gryganskyi A."/>
            <person name="Culley D."/>
            <person name="Magnuson J.K."/>
            <person name="James T.Y."/>
            <person name="O'Malley M.A."/>
            <person name="Stajich J.E."/>
            <person name="Spatafora J.W."/>
            <person name="Visel A."/>
            <person name="Grigoriev I.V."/>
        </authorList>
    </citation>
    <scope>NUCLEOTIDE SEQUENCE [LARGE SCALE GENOMIC DNA]</scope>
    <source>
        <strain evidence="1 2">CBS 129021</strain>
    </source>
</reference>
<dbReference type="Proteomes" id="UP000193689">
    <property type="component" value="Unassembled WGS sequence"/>
</dbReference>
<organism evidence="1 2">
    <name type="scientific">Pseudomassariella vexata</name>
    <dbReference type="NCBI Taxonomy" id="1141098"/>
    <lineage>
        <taxon>Eukaryota</taxon>
        <taxon>Fungi</taxon>
        <taxon>Dikarya</taxon>
        <taxon>Ascomycota</taxon>
        <taxon>Pezizomycotina</taxon>
        <taxon>Sordariomycetes</taxon>
        <taxon>Xylariomycetidae</taxon>
        <taxon>Amphisphaeriales</taxon>
        <taxon>Pseudomassariaceae</taxon>
        <taxon>Pseudomassariella</taxon>
    </lineage>
</organism>
<dbReference type="GeneID" id="63779148"/>
<gene>
    <name evidence="1" type="ORF">BCR38DRAFT_473207</name>
</gene>
<dbReference type="InParanoid" id="A0A1Y2E2R3"/>
<evidence type="ECO:0000313" key="2">
    <source>
        <dbReference type="Proteomes" id="UP000193689"/>
    </source>
</evidence>
<name>A0A1Y2E2R3_9PEZI</name>
<proteinExistence type="predicted"/>